<dbReference type="AlphaFoldDB" id="A0A1F5AZX9"/>
<dbReference type="InterPro" id="IPR011262">
    <property type="entry name" value="DNA-dir_RNA_pol_insert"/>
</dbReference>
<evidence type="ECO:0000256" key="11">
    <source>
        <dbReference type="HAMAP-Rule" id="MF_00059"/>
    </source>
</evidence>
<keyword evidence="6 11" id="KW-0548">Nucleotidyltransferase</keyword>
<evidence type="ECO:0000259" key="12">
    <source>
        <dbReference type="SMART" id="SM00662"/>
    </source>
</evidence>
<evidence type="ECO:0000256" key="1">
    <source>
        <dbReference type="ARBA" id="ARBA00007123"/>
    </source>
</evidence>
<evidence type="ECO:0000256" key="4">
    <source>
        <dbReference type="ARBA" id="ARBA00022478"/>
    </source>
</evidence>
<dbReference type="InterPro" id="IPR011773">
    <property type="entry name" value="DNA-dir_RpoA"/>
</dbReference>
<gene>
    <name evidence="11" type="primary">rpoA</name>
    <name evidence="13" type="ORF">A2Z10_03865</name>
</gene>
<dbReference type="HAMAP" id="MF_00059">
    <property type="entry name" value="RNApol_bact_RpoA"/>
    <property type="match status" value="1"/>
</dbReference>
<dbReference type="InterPro" id="IPR011263">
    <property type="entry name" value="DNA-dir_RNA_pol_RpoA/D/Rpb3"/>
</dbReference>
<evidence type="ECO:0000256" key="6">
    <source>
        <dbReference type="ARBA" id="ARBA00022695"/>
    </source>
</evidence>
<evidence type="ECO:0000313" key="13">
    <source>
        <dbReference type="EMBL" id="OGD23889.1"/>
    </source>
</evidence>
<dbReference type="Proteomes" id="UP000176639">
    <property type="component" value="Unassembled WGS sequence"/>
</dbReference>
<sequence>MPITAPHTPRVISKEDAKAVIEVEGLYPGYGMTLGNALRRVLLSSLEGAAVTVVKIKGVSHEFSTIPSVMEDVVQILLNIKRLRFSMHSDEPQKVTIKAQGERAVTAADIEAPSQVTVVSSSAAHIATLTDKKAAFEVEMTIEKGFGYVPVEVRRTEKMEVGTIAVDAIFTPIRKINYEVENMRVGERTDYNRLRFIIETDGTISPEDAFTKGSEILVDQFKELSSLTGGTEKESGGAEDVVKEGEESHGVRVDDLGLSARVAHALENAGIATIGDLIAKNESDVDALEGMGEKGMTDLKKAMKKLGVHFTEETK</sequence>
<protein>
    <recommendedName>
        <fullName evidence="3 11">DNA-directed RNA polymerase subunit alpha</fullName>
        <shortName evidence="11">RNAP subunit alpha</shortName>
        <ecNumber evidence="2 11">2.7.7.6</ecNumber>
    </recommendedName>
    <alternativeName>
        <fullName evidence="9 11">RNA polymerase subunit alpha</fullName>
    </alternativeName>
    <alternativeName>
        <fullName evidence="8 11">Transcriptase subunit alpha</fullName>
    </alternativeName>
</protein>
<dbReference type="FunFam" id="2.170.120.12:FF:000001">
    <property type="entry name" value="DNA-directed RNA polymerase subunit alpha"/>
    <property type="match status" value="1"/>
</dbReference>
<keyword evidence="4 11" id="KW-0240">DNA-directed RNA polymerase</keyword>
<evidence type="ECO:0000256" key="10">
    <source>
        <dbReference type="ARBA" id="ARBA00048552"/>
    </source>
</evidence>
<dbReference type="NCBIfam" id="TIGR02027">
    <property type="entry name" value="rpoA"/>
    <property type="match status" value="1"/>
</dbReference>
<proteinExistence type="inferred from homology"/>
<dbReference type="CDD" id="cd06928">
    <property type="entry name" value="RNAP_alpha_NTD"/>
    <property type="match status" value="1"/>
</dbReference>
<name>A0A1F5AZX9_9BACT</name>
<dbReference type="GO" id="GO:0003899">
    <property type="term" value="F:DNA-directed RNA polymerase activity"/>
    <property type="evidence" value="ECO:0007669"/>
    <property type="project" value="UniProtKB-UniRule"/>
</dbReference>
<comment type="subunit">
    <text evidence="11">Homodimer. The RNAP catalytic core consists of 2 alpha, 1 beta, 1 beta' and 1 omega subunit. When a sigma factor is associated with the core the holoenzyme is formed, which can initiate transcription.</text>
</comment>
<dbReference type="SMART" id="SM00662">
    <property type="entry name" value="RPOLD"/>
    <property type="match status" value="1"/>
</dbReference>
<evidence type="ECO:0000256" key="9">
    <source>
        <dbReference type="ARBA" id="ARBA00033070"/>
    </source>
</evidence>
<keyword evidence="5 11" id="KW-0808">Transferase</keyword>
<keyword evidence="7 11" id="KW-0804">Transcription</keyword>
<comment type="similarity">
    <text evidence="1 11">Belongs to the RNA polymerase alpha chain family.</text>
</comment>
<dbReference type="GO" id="GO:0005737">
    <property type="term" value="C:cytoplasm"/>
    <property type="evidence" value="ECO:0007669"/>
    <property type="project" value="UniProtKB-ARBA"/>
</dbReference>
<evidence type="ECO:0000313" key="14">
    <source>
        <dbReference type="Proteomes" id="UP000176639"/>
    </source>
</evidence>
<comment type="function">
    <text evidence="11">DNA-dependent RNA polymerase catalyzes the transcription of DNA into RNA using the four ribonucleoside triphosphates as substrates.</text>
</comment>
<dbReference type="Gene3D" id="3.30.1360.10">
    <property type="entry name" value="RNA polymerase, RBP11-like subunit"/>
    <property type="match status" value="1"/>
</dbReference>
<dbReference type="EC" id="2.7.7.6" evidence="2 11"/>
<comment type="catalytic activity">
    <reaction evidence="10 11">
        <text>RNA(n) + a ribonucleoside 5'-triphosphate = RNA(n+1) + diphosphate</text>
        <dbReference type="Rhea" id="RHEA:21248"/>
        <dbReference type="Rhea" id="RHEA-COMP:14527"/>
        <dbReference type="Rhea" id="RHEA-COMP:17342"/>
        <dbReference type="ChEBI" id="CHEBI:33019"/>
        <dbReference type="ChEBI" id="CHEBI:61557"/>
        <dbReference type="ChEBI" id="CHEBI:140395"/>
        <dbReference type="EC" id="2.7.7.6"/>
    </reaction>
</comment>
<dbReference type="Pfam" id="PF01193">
    <property type="entry name" value="RNA_pol_L"/>
    <property type="match status" value="1"/>
</dbReference>
<comment type="domain">
    <text evidence="11">The N-terminal domain is essential for RNAP assembly and basal transcription, whereas the C-terminal domain is involved in interaction with transcriptional regulators and with upstream promoter elements.</text>
</comment>
<dbReference type="SUPFAM" id="SSF55257">
    <property type="entry name" value="RBP11-like subunits of RNA polymerase"/>
    <property type="match status" value="1"/>
</dbReference>
<evidence type="ECO:0000256" key="3">
    <source>
        <dbReference type="ARBA" id="ARBA00015972"/>
    </source>
</evidence>
<dbReference type="Pfam" id="PF01000">
    <property type="entry name" value="RNA_pol_A_bac"/>
    <property type="match status" value="1"/>
</dbReference>
<evidence type="ECO:0000256" key="8">
    <source>
        <dbReference type="ARBA" id="ARBA00032524"/>
    </source>
</evidence>
<dbReference type="GO" id="GO:0006351">
    <property type="term" value="P:DNA-templated transcription"/>
    <property type="evidence" value="ECO:0007669"/>
    <property type="project" value="UniProtKB-UniRule"/>
</dbReference>
<dbReference type="SUPFAM" id="SSF56553">
    <property type="entry name" value="Insert subdomain of RNA polymerase alpha subunit"/>
    <property type="match status" value="1"/>
</dbReference>
<evidence type="ECO:0000256" key="5">
    <source>
        <dbReference type="ARBA" id="ARBA00022679"/>
    </source>
</evidence>
<feature type="region of interest" description="Alpha N-terminal domain (alpha-NTD)" evidence="11">
    <location>
        <begin position="1"/>
        <end position="232"/>
    </location>
</feature>
<dbReference type="InterPro" id="IPR036603">
    <property type="entry name" value="RBP11-like"/>
</dbReference>
<reference evidence="13 14" key="1">
    <citation type="journal article" date="2016" name="Nat. Commun.">
        <title>Thousands of microbial genomes shed light on interconnected biogeochemical processes in an aquifer system.</title>
        <authorList>
            <person name="Anantharaman K."/>
            <person name="Brown C.T."/>
            <person name="Hug L.A."/>
            <person name="Sharon I."/>
            <person name="Castelle C.J."/>
            <person name="Probst A.J."/>
            <person name="Thomas B.C."/>
            <person name="Singh A."/>
            <person name="Wilkins M.J."/>
            <person name="Karaoz U."/>
            <person name="Brodie E.L."/>
            <person name="Williams K.H."/>
            <person name="Hubbard S.S."/>
            <person name="Banfield J.F."/>
        </authorList>
    </citation>
    <scope>NUCLEOTIDE SEQUENCE [LARGE SCALE GENOMIC DNA]</scope>
</reference>
<comment type="caution">
    <text evidence="13">The sequence shown here is derived from an EMBL/GenBank/DDBJ whole genome shotgun (WGS) entry which is preliminary data.</text>
</comment>
<dbReference type="Gene3D" id="2.170.120.12">
    <property type="entry name" value="DNA-directed RNA polymerase, insert domain"/>
    <property type="match status" value="1"/>
</dbReference>
<dbReference type="SUPFAM" id="SSF47789">
    <property type="entry name" value="C-terminal domain of RNA polymerase alpha subunit"/>
    <property type="match status" value="1"/>
</dbReference>
<feature type="domain" description="DNA-directed RNA polymerase RpoA/D/Rpb3-type" evidence="12">
    <location>
        <begin position="18"/>
        <end position="227"/>
    </location>
</feature>
<dbReference type="GO" id="GO:0000428">
    <property type="term" value="C:DNA-directed RNA polymerase complex"/>
    <property type="evidence" value="ECO:0007669"/>
    <property type="project" value="UniProtKB-KW"/>
</dbReference>
<accession>A0A1F5AZX9</accession>
<dbReference type="NCBIfam" id="NF003519">
    <property type="entry name" value="PRK05182.2-5"/>
    <property type="match status" value="1"/>
</dbReference>
<dbReference type="GO" id="GO:0046983">
    <property type="term" value="F:protein dimerization activity"/>
    <property type="evidence" value="ECO:0007669"/>
    <property type="project" value="InterPro"/>
</dbReference>
<dbReference type="GO" id="GO:0003677">
    <property type="term" value="F:DNA binding"/>
    <property type="evidence" value="ECO:0007669"/>
    <property type="project" value="UniProtKB-UniRule"/>
</dbReference>
<dbReference type="Pfam" id="PF03118">
    <property type="entry name" value="RNA_pol_A_CTD"/>
    <property type="match status" value="1"/>
</dbReference>
<feature type="region of interest" description="Alpha C-terminal domain (alpha-CTD)" evidence="11">
    <location>
        <begin position="249"/>
        <end position="315"/>
    </location>
</feature>
<evidence type="ECO:0000256" key="2">
    <source>
        <dbReference type="ARBA" id="ARBA00012418"/>
    </source>
</evidence>
<dbReference type="EMBL" id="MEYI01000024">
    <property type="protein sequence ID" value="OGD23889.1"/>
    <property type="molecule type" value="Genomic_DNA"/>
</dbReference>
<evidence type="ECO:0000256" key="7">
    <source>
        <dbReference type="ARBA" id="ARBA00023163"/>
    </source>
</evidence>
<dbReference type="InterPro" id="IPR036643">
    <property type="entry name" value="RNApol_insert_sf"/>
</dbReference>
<dbReference type="InterPro" id="IPR011260">
    <property type="entry name" value="RNAP_asu_C"/>
</dbReference>
<organism evidence="13 14">
    <name type="scientific">Candidatus Azambacteria bacterium RBG_16_47_10</name>
    <dbReference type="NCBI Taxonomy" id="1797292"/>
    <lineage>
        <taxon>Bacteria</taxon>
        <taxon>Candidatus Azamiibacteriota</taxon>
    </lineage>
</organism>
<dbReference type="Gene3D" id="1.10.150.20">
    <property type="entry name" value="5' to 3' exonuclease, C-terminal subdomain"/>
    <property type="match status" value="1"/>
</dbReference>